<keyword evidence="4 8" id="KW-0276">Fatty acid metabolism</keyword>
<keyword evidence="1 8" id="KW-0444">Lipid biosynthesis</keyword>
<accession>A0A6S6SGZ7</accession>
<keyword evidence="5 8" id="KW-0460">Magnesium</keyword>
<protein>
    <recommendedName>
        <fullName evidence="8">Holo-[acyl-carrier-protein] synthase</fullName>
        <shortName evidence="8">Holo-ACP synthase</shortName>
        <ecNumber evidence="8">2.7.8.7</ecNumber>
    </recommendedName>
    <alternativeName>
        <fullName evidence="8">4'-phosphopantetheinyl transferase AcpS</fullName>
    </alternativeName>
</protein>
<comment type="subcellular location">
    <subcellularLocation>
        <location evidence="8">Cytoplasm</location>
    </subcellularLocation>
</comment>
<evidence type="ECO:0000256" key="2">
    <source>
        <dbReference type="ARBA" id="ARBA00022679"/>
    </source>
</evidence>
<comment type="function">
    <text evidence="8">Transfers the 4'-phosphopantetheine moiety from coenzyme A to a Ser of acyl-carrier-protein.</text>
</comment>
<evidence type="ECO:0000313" key="10">
    <source>
        <dbReference type="EMBL" id="CAA6807717.1"/>
    </source>
</evidence>
<dbReference type="InterPro" id="IPR008278">
    <property type="entry name" value="4-PPantetheinyl_Trfase_dom"/>
</dbReference>
<comment type="cofactor">
    <cofactor evidence="8">
        <name>Mg(2+)</name>
        <dbReference type="ChEBI" id="CHEBI:18420"/>
    </cofactor>
</comment>
<keyword evidence="8" id="KW-0963">Cytoplasm</keyword>
<dbReference type="Pfam" id="PF01648">
    <property type="entry name" value="ACPS"/>
    <property type="match status" value="1"/>
</dbReference>
<dbReference type="GO" id="GO:0005737">
    <property type="term" value="C:cytoplasm"/>
    <property type="evidence" value="ECO:0007669"/>
    <property type="project" value="UniProtKB-SubCell"/>
</dbReference>
<feature type="binding site" evidence="8">
    <location>
        <position position="9"/>
    </location>
    <ligand>
        <name>Mg(2+)</name>
        <dbReference type="ChEBI" id="CHEBI:18420"/>
    </ligand>
</feature>
<sequence length="129" mass="14523">MKIIGIGTDIVEVQRISKILQGGNERFLRRILHDNEYERFLKINEVLRAHWIAKRFATKEACSKALGTGIGKHAQLTEIETRHDDLGKPHLVLHGTTQQTADRLGVIDMSLSLADERMHAVAFIVLTGE</sequence>
<dbReference type="EC" id="2.7.8.7" evidence="8"/>
<dbReference type="EMBL" id="CACVAT010000110">
    <property type="protein sequence ID" value="CAA6807717.1"/>
    <property type="molecule type" value="Genomic_DNA"/>
</dbReference>
<evidence type="ECO:0000256" key="7">
    <source>
        <dbReference type="ARBA" id="ARBA00023160"/>
    </source>
</evidence>
<dbReference type="NCBIfam" id="TIGR00516">
    <property type="entry name" value="acpS"/>
    <property type="match status" value="1"/>
</dbReference>
<dbReference type="InterPro" id="IPR037143">
    <property type="entry name" value="4-PPantetheinyl_Trfase_dom_sf"/>
</dbReference>
<dbReference type="InterPro" id="IPR004568">
    <property type="entry name" value="Ppantetheine-prot_Trfase_dom"/>
</dbReference>
<dbReference type="Gene3D" id="3.90.470.20">
    <property type="entry name" value="4'-phosphopantetheinyl transferase domain"/>
    <property type="match status" value="1"/>
</dbReference>
<evidence type="ECO:0000256" key="6">
    <source>
        <dbReference type="ARBA" id="ARBA00023098"/>
    </source>
</evidence>
<keyword evidence="6 8" id="KW-0443">Lipid metabolism</keyword>
<dbReference type="AlphaFoldDB" id="A0A6S6SGZ7"/>
<dbReference type="GO" id="GO:0006633">
    <property type="term" value="P:fatty acid biosynthetic process"/>
    <property type="evidence" value="ECO:0007669"/>
    <property type="project" value="UniProtKB-UniRule"/>
</dbReference>
<reference evidence="10" key="1">
    <citation type="submission" date="2020-01" db="EMBL/GenBank/DDBJ databases">
        <authorList>
            <person name="Meier V. D."/>
            <person name="Meier V D."/>
        </authorList>
    </citation>
    <scope>NUCLEOTIDE SEQUENCE</scope>
    <source>
        <strain evidence="10">HLG_WM_MAG_09</strain>
    </source>
</reference>
<evidence type="ECO:0000256" key="5">
    <source>
        <dbReference type="ARBA" id="ARBA00022842"/>
    </source>
</evidence>
<evidence type="ECO:0000256" key="8">
    <source>
        <dbReference type="HAMAP-Rule" id="MF_00101"/>
    </source>
</evidence>
<keyword evidence="3 8" id="KW-0479">Metal-binding</keyword>
<dbReference type="InterPro" id="IPR002582">
    <property type="entry name" value="ACPS"/>
</dbReference>
<evidence type="ECO:0000256" key="3">
    <source>
        <dbReference type="ARBA" id="ARBA00022723"/>
    </source>
</evidence>
<comment type="catalytic activity">
    <reaction evidence="8">
        <text>apo-[ACP] + CoA = holo-[ACP] + adenosine 3',5'-bisphosphate + H(+)</text>
        <dbReference type="Rhea" id="RHEA:12068"/>
        <dbReference type="Rhea" id="RHEA-COMP:9685"/>
        <dbReference type="Rhea" id="RHEA-COMP:9690"/>
        <dbReference type="ChEBI" id="CHEBI:15378"/>
        <dbReference type="ChEBI" id="CHEBI:29999"/>
        <dbReference type="ChEBI" id="CHEBI:57287"/>
        <dbReference type="ChEBI" id="CHEBI:58343"/>
        <dbReference type="ChEBI" id="CHEBI:64479"/>
        <dbReference type="EC" id="2.7.8.7"/>
    </reaction>
</comment>
<comment type="similarity">
    <text evidence="8">Belongs to the P-Pant transferase superfamily. AcpS family.</text>
</comment>
<keyword evidence="2 8" id="KW-0808">Transferase</keyword>
<gene>
    <name evidence="8" type="primary">acpS</name>
    <name evidence="10" type="ORF">HELGO_WM31639</name>
</gene>
<feature type="domain" description="4'-phosphopantetheinyl transferase" evidence="9">
    <location>
        <begin position="5"/>
        <end position="108"/>
    </location>
</feature>
<dbReference type="SUPFAM" id="SSF56214">
    <property type="entry name" value="4'-phosphopantetheinyl transferase"/>
    <property type="match status" value="1"/>
</dbReference>
<keyword evidence="7 8" id="KW-0275">Fatty acid biosynthesis</keyword>
<evidence type="ECO:0000256" key="4">
    <source>
        <dbReference type="ARBA" id="ARBA00022832"/>
    </source>
</evidence>
<dbReference type="GO" id="GO:0000287">
    <property type="term" value="F:magnesium ion binding"/>
    <property type="evidence" value="ECO:0007669"/>
    <property type="project" value="UniProtKB-UniRule"/>
</dbReference>
<name>A0A6S6SGZ7_9GAMM</name>
<evidence type="ECO:0000259" key="9">
    <source>
        <dbReference type="Pfam" id="PF01648"/>
    </source>
</evidence>
<feature type="binding site" evidence="8">
    <location>
        <position position="60"/>
    </location>
    <ligand>
        <name>Mg(2+)</name>
        <dbReference type="ChEBI" id="CHEBI:18420"/>
    </ligand>
</feature>
<dbReference type="GO" id="GO:0008897">
    <property type="term" value="F:holo-[acyl-carrier-protein] synthase activity"/>
    <property type="evidence" value="ECO:0007669"/>
    <property type="project" value="UniProtKB-UniRule"/>
</dbReference>
<evidence type="ECO:0000256" key="1">
    <source>
        <dbReference type="ARBA" id="ARBA00022516"/>
    </source>
</evidence>
<dbReference type="NCBIfam" id="TIGR00556">
    <property type="entry name" value="pantethn_trn"/>
    <property type="match status" value="1"/>
</dbReference>
<dbReference type="HAMAP" id="MF_00101">
    <property type="entry name" value="AcpS"/>
    <property type="match status" value="1"/>
</dbReference>
<organism evidence="10">
    <name type="scientific">uncultured Thiotrichaceae bacterium</name>
    <dbReference type="NCBI Taxonomy" id="298394"/>
    <lineage>
        <taxon>Bacteria</taxon>
        <taxon>Pseudomonadati</taxon>
        <taxon>Pseudomonadota</taxon>
        <taxon>Gammaproteobacteria</taxon>
        <taxon>Thiotrichales</taxon>
        <taxon>Thiotrichaceae</taxon>
        <taxon>environmental samples</taxon>
    </lineage>
</organism>
<proteinExistence type="inferred from homology"/>